<feature type="transmembrane region" description="Helical" evidence="8">
    <location>
        <begin position="192"/>
        <end position="211"/>
    </location>
</feature>
<sequence length="307" mass="32877">MLTSFLTVFEKVFVLFIMIFIGYLCGKTGMITKRGAQQITSILLYVVTPCLIIASLQSIIGDIGITALISATFWSAVSMGAAIFVSMLFFRKSPNNQKKILRFGAVYSNSGFMGIPLVEAVFGSTGVAYASMYNAAFNFLMWTHGYASVSEKRSPGVKQILTNPGIIGLAVGFPLFAFSLQLPEILKFPIDSMASMNTPLAMMVVGIYISGINLKELFTSRSLYLLSALRLVVLPGLTLLLFLPFGIDKTIASTILLLSSAPAATATAMFAVQFGGDAKLASKAVALTTLLSAATMPVFCALAKEIF</sequence>
<evidence type="ECO:0000256" key="6">
    <source>
        <dbReference type="ARBA" id="ARBA00022989"/>
    </source>
</evidence>
<comment type="similarity">
    <text evidence="2">Belongs to the auxin efflux carrier (TC 2.A.69) family.</text>
</comment>
<keyword evidence="3" id="KW-0813">Transport</keyword>
<evidence type="ECO:0000256" key="5">
    <source>
        <dbReference type="ARBA" id="ARBA00022692"/>
    </source>
</evidence>
<dbReference type="InterPro" id="IPR038770">
    <property type="entry name" value="Na+/solute_symporter_sf"/>
</dbReference>
<proteinExistence type="inferred from homology"/>
<organism evidence="9 10">
    <name type="scientific">Caproiciproducens faecalis</name>
    <dbReference type="NCBI Taxonomy" id="2820301"/>
    <lineage>
        <taxon>Bacteria</taxon>
        <taxon>Bacillati</taxon>
        <taxon>Bacillota</taxon>
        <taxon>Clostridia</taxon>
        <taxon>Eubacteriales</taxon>
        <taxon>Acutalibacteraceae</taxon>
        <taxon>Caproiciproducens</taxon>
    </lineage>
</organism>
<evidence type="ECO:0000256" key="8">
    <source>
        <dbReference type="SAM" id="Phobius"/>
    </source>
</evidence>
<feature type="transmembrane region" description="Helical" evidence="8">
    <location>
        <begin position="284"/>
        <end position="304"/>
    </location>
</feature>
<name>A0ABS7DRC7_9FIRM</name>
<feature type="transmembrane region" description="Helical" evidence="8">
    <location>
        <begin position="66"/>
        <end position="89"/>
    </location>
</feature>
<dbReference type="Gene3D" id="1.20.1530.20">
    <property type="match status" value="1"/>
</dbReference>
<keyword evidence="4" id="KW-1003">Cell membrane</keyword>
<reference evidence="9 10" key="1">
    <citation type="submission" date="2021-03" db="EMBL/GenBank/DDBJ databases">
        <title>Caproiciproducens sp. nov. isolated from feces of cow.</title>
        <authorList>
            <person name="Choi J.-Y."/>
        </authorList>
    </citation>
    <scope>NUCLEOTIDE SEQUENCE [LARGE SCALE GENOMIC DNA]</scope>
    <source>
        <strain evidence="9 10">AGMB10547</strain>
    </source>
</reference>
<keyword evidence="10" id="KW-1185">Reference proteome</keyword>
<dbReference type="PANTHER" id="PTHR36838:SF1">
    <property type="entry name" value="SLR1864 PROTEIN"/>
    <property type="match status" value="1"/>
</dbReference>
<feature type="transmembrane region" description="Helical" evidence="8">
    <location>
        <begin position="223"/>
        <end position="245"/>
    </location>
</feature>
<accession>A0ABS7DRC7</accession>
<evidence type="ECO:0000313" key="9">
    <source>
        <dbReference type="EMBL" id="MBW7573859.1"/>
    </source>
</evidence>
<dbReference type="RefSeq" id="WP_219966264.1">
    <property type="nucleotide sequence ID" value="NZ_JAGFNZ010000006.1"/>
</dbReference>
<feature type="transmembrane region" description="Helical" evidence="8">
    <location>
        <begin position="42"/>
        <end position="60"/>
    </location>
</feature>
<dbReference type="InterPro" id="IPR004776">
    <property type="entry name" value="Mem_transp_PIN-like"/>
</dbReference>
<keyword evidence="7 8" id="KW-0472">Membrane</keyword>
<dbReference type="EMBL" id="JAGFNZ010000006">
    <property type="protein sequence ID" value="MBW7573859.1"/>
    <property type="molecule type" value="Genomic_DNA"/>
</dbReference>
<comment type="caution">
    <text evidence="9">The sequence shown here is derived from an EMBL/GenBank/DDBJ whole genome shotgun (WGS) entry which is preliminary data.</text>
</comment>
<comment type="subcellular location">
    <subcellularLocation>
        <location evidence="1">Cell membrane</location>
        <topology evidence="1">Multi-pass membrane protein</topology>
    </subcellularLocation>
</comment>
<evidence type="ECO:0000256" key="1">
    <source>
        <dbReference type="ARBA" id="ARBA00004651"/>
    </source>
</evidence>
<feature type="transmembrane region" description="Helical" evidence="8">
    <location>
        <begin position="251"/>
        <end position="272"/>
    </location>
</feature>
<feature type="transmembrane region" description="Helical" evidence="8">
    <location>
        <begin position="101"/>
        <end position="122"/>
    </location>
</feature>
<keyword evidence="5 8" id="KW-0812">Transmembrane</keyword>
<gene>
    <name evidence="9" type="ORF">J5W02_13670</name>
</gene>
<dbReference type="Pfam" id="PF03547">
    <property type="entry name" value="Mem_trans"/>
    <property type="match status" value="2"/>
</dbReference>
<evidence type="ECO:0000256" key="2">
    <source>
        <dbReference type="ARBA" id="ARBA00010145"/>
    </source>
</evidence>
<feature type="transmembrane region" description="Helical" evidence="8">
    <location>
        <begin position="12"/>
        <end position="30"/>
    </location>
</feature>
<keyword evidence="6 8" id="KW-1133">Transmembrane helix</keyword>
<evidence type="ECO:0000256" key="3">
    <source>
        <dbReference type="ARBA" id="ARBA00022448"/>
    </source>
</evidence>
<evidence type="ECO:0000313" key="10">
    <source>
        <dbReference type="Proteomes" id="UP000719942"/>
    </source>
</evidence>
<evidence type="ECO:0000256" key="4">
    <source>
        <dbReference type="ARBA" id="ARBA00022475"/>
    </source>
</evidence>
<dbReference type="Proteomes" id="UP000719942">
    <property type="component" value="Unassembled WGS sequence"/>
</dbReference>
<feature type="transmembrane region" description="Helical" evidence="8">
    <location>
        <begin position="161"/>
        <end position="180"/>
    </location>
</feature>
<evidence type="ECO:0000256" key="7">
    <source>
        <dbReference type="ARBA" id="ARBA00023136"/>
    </source>
</evidence>
<protein>
    <submittedName>
        <fullName evidence="9">AEC family transporter</fullName>
    </submittedName>
</protein>
<dbReference type="PANTHER" id="PTHR36838">
    <property type="entry name" value="AUXIN EFFLUX CARRIER FAMILY PROTEIN"/>
    <property type="match status" value="1"/>
</dbReference>